<sequence>MNELRLQRALKLLTESSASARLISDIALEVGFSDVSHFNRLFRARFGDSPRGVRCARRDPS</sequence>
<dbReference type="InterPro" id="IPR009057">
    <property type="entry name" value="Homeodomain-like_sf"/>
</dbReference>
<keyword evidence="3" id="KW-0804">Transcription</keyword>
<keyword evidence="2" id="KW-0238">DNA-binding</keyword>
<dbReference type="InterPro" id="IPR018062">
    <property type="entry name" value="HTH_AraC-typ_CS"/>
</dbReference>
<evidence type="ECO:0000259" key="4">
    <source>
        <dbReference type="PROSITE" id="PS01124"/>
    </source>
</evidence>
<reference evidence="5" key="1">
    <citation type="submission" date="2021-11" db="EMBL/GenBank/DDBJ databases">
        <title>Australian commercial rhizobial inoculants.</title>
        <authorList>
            <person name="Kohlmeier M.G."/>
            <person name="O'Hara G.W."/>
            <person name="Colombi E."/>
            <person name="Ramsay J.P."/>
            <person name="Terpolilli J."/>
        </authorList>
    </citation>
    <scope>NUCLEOTIDE SEQUENCE</scope>
    <source>
        <strain evidence="5">CC829</strain>
        <plasmid evidence="5">pCC829_1</plasmid>
    </source>
</reference>
<dbReference type="InterPro" id="IPR018060">
    <property type="entry name" value="HTH_AraC"/>
</dbReference>
<geneLocation type="plasmid" evidence="5 6">
    <name>pCC829_1</name>
</geneLocation>
<gene>
    <name evidence="5" type="ORF">BjapCC829_47680</name>
</gene>
<evidence type="ECO:0000313" key="6">
    <source>
        <dbReference type="Proteomes" id="UP001430990"/>
    </source>
</evidence>
<keyword evidence="6" id="KW-1185">Reference proteome</keyword>
<keyword evidence="5" id="KW-0614">Plasmid</keyword>
<evidence type="ECO:0000256" key="3">
    <source>
        <dbReference type="ARBA" id="ARBA00023163"/>
    </source>
</evidence>
<dbReference type="Proteomes" id="UP001430990">
    <property type="component" value="Plasmid pCC829_1"/>
</dbReference>
<dbReference type="Pfam" id="PF12833">
    <property type="entry name" value="HTH_18"/>
    <property type="match status" value="1"/>
</dbReference>
<evidence type="ECO:0000256" key="2">
    <source>
        <dbReference type="ARBA" id="ARBA00023125"/>
    </source>
</evidence>
<dbReference type="PANTHER" id="PTHR46796">
    <property type="entry name" value="HTH-TYPE TRANSCRIPTIONAL ACTIVATOR RHAS-RELATED"/>
    <property type="match status" value="1"/>
</dbReference>
<dbReference type="EMBL" id="CP088101">
    <property type="protein sequence ID" value="UFW91646.1"/>
    <property type="molecule type" value="Genomic_DNA"/>
</dbReference>
<dbReference type="PROSITE" id="PS01124">
    <property type="entry name" value="HTH_ARAC_FAMILY_2"/>
    <property type="match status" value="1"/>
</dbReference>
<dbReference type="Gene3D" id="1.10.10.60">
    <property type="entry name" value="Homeodomain-like"/>
    <property type="match status" value="1"/>
</dbReference>
<keyword evidence="1" id="KW-0805">Transcription regulation</keyword>
<dbReference type="PRINTS" id="PR00032">
    <property type="entry name" value="HTHARAC"/>
</dbReference>
<feature type="domain" description="HTH araC/xylS-type" evidence="4">
    <location>
        <begin position="1"/>
        <end position="56"/>
    </location>
</feature>
<evidence type="ECO:0000256" key="1">
    <source>
        <dbReference type="ARBA" id="ARBA00023015"/>
    </source>
</evidence>
<proteinExistence type="predicted"/>
<name>A0ABY3R1C8_9BRAD</name>
<organism evidence="5 6">
    <name type="scientific">Bradyrhizobium barranii</name>
    <dbReference type="NCBI Taxonomy" id="2992140"/>
    <lineage>
        <taxon>Bacteria</taxon>
        <taxon>Pseudomonadati</taxon>
        <taxon>Pseudomonadota</taxon>
        <taxon>Alphaproteobacteria</taxon>
        <taxon>Hyphomicrobiales</taxon>
        <taxon>Nitrobacteraceae</taxon>
        <taxon>Bradyrhizobium</taxon>
    </lineage>
</organism>
<dbReference type="InterPro" id="IPR020449">
    <property type="entry name" value="Tscrpt_reg_AraC-type_HTH"/>
</dbReference>
<dbReference type="PROSITE" id="PS00041">
    <property type="entry name" value="HTH_ARAC_FAMILY_1"/>
    <property type="match status" value="1"/>
</dbReference>
<accession>A0ABY3R1C8</accession>
<dbReference type="SUPFAM" id="SSF46689">
    <property type="entry name" value="Homeodomain-like"/>
    <property type="match status" value="1"/>
</dbReference>
<evidence type="ECO:0000313" key="5">
    <source>
        <dbReference type="EMBL" id="UFW91646.1"/>
    </source>
</evidence>
<dbReference type="RefSeq" id="WP_231145622.1">
    <property type="nucleotide sequence ID" value="NZ_CP088101.1"/>
</dbReference>
<protein>
    <submittedName>
        <fullName evidence="5">Helix-turn-helix domain-containing protein</fullName>
    </submittedName>
</protein>
<dbReference type="InterPro" id="IPR050204">
    <property type="entry name" value="AraC_XylS_family_regulators"/>
</dbReference>